<proteinExistence type="predicted"/>
<feature type="region of interest" description="Disordered" evidence="1">
    <location>
        <begin position="50"/>
        <end position="71"/>
    </location>
</feature>
<dbReference type="EMBL" id="JAIWYP010000010">
    <property type="protein sequence ID" value="KAH3748430.1"/>
    <property type="molecule type" value="Genomic_DNA"/>
</dbReference>
<dbReference type="AlphaFoldDB" id="A0A9D4DHC9"/>
<dbReference type="Proteomes" id="UP000828390">
    <property type="component" value="Unassembled WGS sequence"/>
</dbReference>
<gene>
    <name evidence="2" type="ORF">DPMN_182875</name>
</gene>
<reference evidence="2" key="1">
    <citation type="journal article" date="2019" name="bioRxiv">
        <title>The Genome of the Zebra Mussel, Dreissena polymorpha: A Resource for Invasive Species Research.</title>
        <authorList>
            <person name="McCartney M.A."/>
            <person name="Auch B."/>
            <person name="Kono T."/>
            <person name="Mallez S."/>
            <person name="Zhang Y."/>
            <person name="Obille A."/>
            <person name="Becker A."/>
            <person name="Abrahante J.E."/>
            <person name="Garbe J."/>
            <person name="Badalamenti J.P."/>
            <person name="Herman A."/>
            <person name="Mangelson H."/>
            <person name="Liachko I."/>
            <person name="Sullivan S."/>
            <person name="Sone E.D."/>
            <person name="Koren S."/>
            <person name="Silverstein K.A.T."/>
            <person name="Beckman K.B."/>
            <person name="Gohl D.M."/>
        </authorList>
    </citation>
    <scope>NUCLEOTIDE SEQUENCE</scope>
    <source>
        <strain evidence="2">Duluth1</strain>
        <tissue evidence="2">Whole animal</tissue>
    </source>
</reference>
<protein>
    <submittedName>
        <fullName evidence="2">Uncharacterized protein</fullName>
    </submittedName>
</protein>
<organism evidence="2 3">
    <name type="scientific">Dreissena polymorpha</name>
    <name type="common">Zebra mussel</name>
    <name type="synonym">Mytilus polymorpha</name>
    <dbReference type="NCBI Taxonomy" id="45954"/>
    <lineage>
        <taxon>Eukaryota</taxon>
        <taxon>Metazoa</taxon>
        <taxon>Spiralia</taxon>
        <taxon>Lophotrochozoa</taxon>
        <taxon>Mollusca</taxon>
        <taxon>Bivalvia</taxon>
        <taxon>Autobranchia</taxon>
        <taxon>Heteroconchia</taxon>
        <taxon>Euheterodonta</taxon>
        <taxon>Imparidentia</taxon>
        <taxon>Neoheterodontei</taxon>
        <taxon>Myida</taxon>
        <taxon>Dreissenoidea</taxon>
        <taxon>Dreissenidae</taxon>
        <taxon>Dreissena</taxon>
    </lineage>
</organism>
<sequence>MADKKGSNGSGADADTSLSEAPLKQIVETLKKSGDYVVLNKQEYASLQKPSFTASTPGFGTHGHAGPRKPLTEFIKGISSPSYSFNNSQNGSHLQVPRYETPKLPYFSGDLQPIKGDETYDVWRFKTKV</sequence>
<reference evidence="2" key="2">
    <citation type="submission" date="2020-11" db="EMBL/GenBank/DDBJ databases">
        <authorList>
            <person name="McCartney M.A."/>
            <person name="Auch B."/>
            <person name="Kono T."/>
            <person name="Mallez S."/>
            <person name="Becker A."/>
            <person name="Gohl D.M."/>
            <person name="Silverstein K.A.T."/>
            <person name="Koren S."/>
            <person name="Bechman K.B."/>
            <person name="Herman A."/>
            <person name="Abrahante J.E."/>
            <person name="Garbe J."/>
        </authorList>
    </citation>
    <scope>NUCLEOTIDE SEQUENCE</scope>
    <source>
        <strain evidence="2">Duluth1</strain>
        <tissue evidence="2">Whole animal</tissue>
    </source>
</reference>
<feature type="region of interest" description="Disordered" evidence="1">
    <location>
        <begin position="1"/>
        <end position="22"/>
    </location>
</feature>
<name>A0A9D4DHC9_DREPO</name>
<comment type="caution">
    <text evidence="2">The sequence shown here is derived from an EMBL/GenBank/DDBJ whole genome shotgun (WGS) entry which is preliminary data.</text>
</comment>
<evidence type="ECO:0000313" key="3">
    <source>
        <dbReference type="Proteomes" id="UP000828390"/>
    </source>
</evidence>
<evidence type="ECO:0000256" key="1">
    <source>
        <dbReference type="SAM" id="MobiDB-lite"/>
    </source>
</evidence>
<accession>A0A9D4DHC9</accession>
<keyword evidence="3" id="KW-1185">Reference proteome</keyword>
<evidence type="ECO:0000313" key="2">
    <source>
        <dbReference type="EMBL" id="KAH3748430.1"/>
    </source>
</evidence>